<comment type="caution">
    <text evidence="2">The sequence shown here is derived from an EMBL/GenBank/DDBJ whole genome shotgun (WGS) entry which is preliminary data.</text>
</comment>
<dbReference type="Proteomes" id="UP000828390">
    <property type="component" value="Unassembled WGS sequence"/>
</dbReference>
<protein>
    <submittedName>
        <fullName evidence="2">Uncharacterized protein</fullName>
    </submittedName>
</protein>
<feature type="compositionally biased region" description="Basic and acidic residues" evidence="1">
    <location>
        <begin position="53"/>
        <end position="80"/>
    </location>
</feature>
<name>A0A9D4IIG7_DREPO</name>
<feature type="compositionally biased region" description="Basic residues" evidence="1">
    <location>
        <begin position="14"/>
        <end position="23"/>
    </location>
</feature>
<accession>A0A9D4IIG7</accession>
<evidence type="ECO:0000313" key="3">
    <source>
        <dbReference type="Proteomes" id="UP000828390"/>
    </source>
</evidence>
<proteinExistence type="predicted"/>
<reference evidence="2" key="2">
    <citation type="submission" date="2020-11" db="EMBL/GenBank/DDBJ databases">
        <authorList>
            <person name="McCartney M.A."/>
            <person name="Auch B."/>
            <person name="Kono T."/>
            <person name="Mallez S."/>
            <person name="Becker A."/>
            <person name="Gohl D.M."/>
            <person name="Silverstein K.A.T."/>
            <person name="Koren S."/>
            <person name="Bechman K.B."/>
            <person name="Herman A."/>
            <person name="Abrahante J.E."/>
            <person name="Garbe J."/>
        </authorList>
    </citation>
    <scope>NUCLEOTIDE SEQUENCE</scope>
    <source>
        <strain evidence="2">Duluth1</strain>
        <tissue evidence="2">Whole animal</tissue>
    </source>
</reference>
<dbReference type="EMBL" id="JAIWYP010000009">
    <property type="protein sequence ID" value="KAH3772968.1"/>
    <property type="molecule type" value="Genomic_DNA"/>
</dbReference>
<evidence type="ECO:0000313" key="2">
    <source>
        <dbReference type="EMBL" id="KAH3772968.1"/>
    </source>
</evidence>
<organism evidence="2 3">
    <name type="scientific">Dreissena polymorpha</name>
    <name type="common">Zebra mussel</name>
    <name type="synonym">Mytilus polymorpha</name>
    <dbReference type="NCBI Taxonomy" id="45954"/>
    <lineage>
        <taxon>Eukaryota</taxon>
        <taxon>Metazoa</taxon>
        <taxon>Spiralia</taxon>
        <taxon>Lophotrochozoa</taxon>
        <taxon>Mollusca</taxon>
        <taxon>Bivalvia</taxon>
        <taxon>Autobranchia</taxon>
        <taxon>Heteroconchia</taxon>
        <taxon>Euheterodonta</taxon>
        <taxon>Imparidentia</taxon>
        <taxon>Neoheterodontei</taxon>
        <taxon>Myida</taxon>
        <taxon>Dreissenoidea</taxon>
        <taxon>Dreissenidae</taxon>
        <taxon>Dreissena</taxon>
    </lineage>
</organism>
<gene>
    <name evidence="2" type="ORF">DPMN_174316</name>
</gene>
<evidence type="ECO:0000256" key="1">
    <source>
        <dbReference type="SAM" id="MobiDB-lite"/>
    </source>
</evidence>
<keyword evidence="3" id="KW-1185">Reference proteome</keyword>
<feature type="region of interest" description="Disordered" evidence="1">
    <location>
        <begin position="1"/>
        <end position="99"/>
    </location>
</feature>
<dbReference type="AlphaFoldDB" id="A0A9D4IIG7"/>
<sequence length="99" mass="11594">MPGSCPGRKQTTTQRHKKNHSCMKTRPWQYKTTTLQHSRLERKKQNGPAGDQAYRKESQARQTSQDRRTVRMDTRADHRKTPYMGRHLARGTTMTQIPT</sequence>
<reference evidence="2" key="1">
    <citation type="journal article" date="2019" name="bioRxiv">
        <title>The Genome of the Zebra Mussel, Dreissena polymorpha: A Resource for Invasive Species Research.</title>
        <authorList>
            <person name="McCartney M.A."/>
            <person name="Auch B."/>
            <person name="Kono T."/>
            <person name="Mallez S."/>
            <person name="Zhang Y."/>
            <person name="Obille A."/>
            <person name="Becker A."/>
            <person name="Abrahante J.E."/>
            <person name="Garbe J."/>
            <person name="Badalamenti J.P."/>
            <person name="Herman A."/>
            <person name="Mangelson H."/>
            <person name="Liachko I."/>
            <person name="Sullivan S."/>
            <person name="Sone E.D."/>
            <person name="Koren S."/>
            <person name="Silverstein K.A.T."/>
            <person name="Beckman K.B."/>
            <person name="Gohl D.M."/>
        </authorList>
    </citation>
    <scope>NUCLEOTIDE SEQUENCE</scope>
    <source>
        <strain evidence="2">Duluth1</strain>
        <tissue evidence="2">Whole animal</tissue>
    </source>
</reference>